<dbReference type="PROSITE" id="PS50893">
    <property type="entry name" value="ABC_TRANSPORTER_2"/>
    <property type="match status" value="1"/>
</dbReference>
<dbReference type="AlphaFoldDB" id="A0A3S0V747"/>
<evidence type="ECO:0000313" key="6">
    <source>
        <dbReference type="EMBL" id="RUQ72843.1"/>
    </source>
</evidence>
<gene>
    <name evidence="6" type="ORF">EJ913_09765</name>
</gene>
<dbReference type="SMART" id="SM00382">
    <property type="entry name" value="AAA"/>
    <property type="match status" value="1"/>
</dbReference>
<dbReference type="Proteomes" id="UP000280346">
    <property type="component" value="Unassembled WGS sequence"/>
</dbReference>
<dbReference type="Pfam" id="PF00005">
    <property type="entry name" value="ABC_tran"/>
    <property type="match status" value="1"/>
</dbReference>
<dbReference type="PANTHER" id="PTHR42788:SF19">
    <property type="entry name" value="ALIPHATIC SULFONATES IMPORT ATP-BINDING PROTEIN SSUB 2"/>
    <property type="match status" value="1"/>
</dbReference>
<dbReference type="InterPro" id="IPR027417">
    <property type="entry name" value="P-loop_NTPase"/>
</dbReference>
<evidence type="ECO:0000256" key="2">
    <source>
        <dbReference type="ARBA" id="ARBA00022448"/>
    </source>
</evidence>
<keyword evidence="2" id="KW-0813">Transport</keyword>
<comment type="similarity">
    <text evidence="1">Belongs to the ABC transporter superfamily.</text>
</comment>
<evidence type="ECO:0000313" key="7">
    <source>
        <dbReference type="Proteomes" id="UP000280346"/>
    </source>
</evidence>
<dbReference type="EMBL" id="RZIJ01000006">
    <property type="protein sequence ID" value="RUQ72843.1"/>
    <property type="molecule type" value="Genomic_DNA"/>
</dbReference>
<name>A0A3S0V747_9PROT</name>
<comment type="caution">
    <text evidence="6">The sequence shown here is derived from an EMBL/GenBank/DDBJ whole genome shotgun (WGS) entry which is preliminary data.</text>
</comment>
<dbReference type="InterPro" id="IPR003439">
    <property type="entry name" value="ABC_transporter-like_ATP-bd"/>
</dbReference>
<dbReference type="InterPro" id="IPR017871">
    <property type="entry name" value="ABC_transporter-like_CS"/>
</dbReference>
<dbReference type="SUPFAM" id="SSF52540">
    <property type="entry name" value="P-loop containing nucleoside triphosphate hydrolases"/>
    <property type="match status" value="1"/>
</dbReference>
<dbReference type="InterPro" id="IPR003593">
    <property type="entry name" value="AAA+_ATPase"/>
</dbReference>
<keyword evidence="4 6" id="KW-0067">ATP-binding</keyword>
<evidence type="ECO:0000256" key="3">
    <source>
        <dbReference type="ARBA" id="ARBA00022741"/>
    </source>
</evidence>
<evidence type="ECO:0000259" key="5">
    <source>
        <dbReference type="PROSITE" id="PS50893"/>
    </source>
</evidence>
<dbReference type="GO" id="GO:0016887">
    <property type="term" value="F:ATP hydrolysis activity"/>
    <property type="evidence" value="ECO:0007669"/>
    <property type="project" value="InterPro"/>
</dbReference>
<feature type="domain" description="ABC transporter" evidence="5">
    <location>
        <begin position="27"/>
        <end position="252"/>
    </location>
</feature>
<dbReference type="PROSITE" id="PS00211">
    <property type="entry name" value="ABC_TRANSPORTER_1"/>
    <property type="match status" value="1"/>
</dbReference>
<dbReference type="InterPro" id="IPR050166">
    <property type="entry name" value="ABC_transporter_ATP-bind"/>
</dbReference>
<sequence>MTDTLPFSGLRPAPSSVAPPVPGGLSVTVSGARLTHGGAVLFSDLALTLEAGRITGLLGPSGVGKTTLLRVLAGLADPEPPTRVAAGDGLPLAGRIAYMAQQDLLLPWLSVLDNVLLGDRLRRKKPDAERLERAAALLRRVGLDGRERDRPAALSGGQRQRVALARTLMEDKPLVLMDEPFSALDALTRLRLQETAAETLAGRTVLMVTHDPLEALRIGDRLHVMTGRPATIGPPLEPPGHAPRRVDDPALLALQAELLRRLAG</sequence>
<accession>A0A3S0V747</accession>
<reference evidence="6 7" key="1">
    <citation type="submission" date="2018-12" db="EMBL/GenBank/DDBJ databases">
        <authorList>
            <person name="Yang Y."/>
        </authorList>
    </citation>
    <scope>NUCLEOTIDE SEQUENCE [LARGE SCALE GENOMIC DNA]</scope>
    <source>
        <strain evidence="6 7">GSF71</strain>
    </source>
</reference>
<dbReference type="OrthoDB" id="8016555at2"/>
<evidence type="ECO:0000256" key="1">
    <source>
        <dbReference type="ARBA" id="ARBA00005417"/>
    </source>
</evidence>
<keyword evidence="3" id="KW-0547">Nucleotide-binding</keyword>
<keyword evidence="7" id="KW-1185">Reference proteome</keyword>
<dbReference type="GO" id="GO:0005524">
    <property type="term" value="F:ATP binding"/>
    <property type="evidence" value="ECO:0007669"/>
    <property type="project" value="UniProtKB-KW"/>
</dbReference>
<dbReference type="RefSeq" id="WP_126997232.1">
    <property type="nucleotide sequence ID" value="NZ_JBNPXW010000010.1"/>
</dbReference>
<proteinExistence type="inferred from homology"/>
<organism evidence="6 7">
    <name type="scientific">Azospirillum doebereinerae</name>
    <dbReference type="NCBI Taxonomy" id="92933"/>
    <lineage>
        <taxon>Bacteria</taxon>
        <taxon>Pseudomonadati</taxon>
        <taxon>Pseudomonadota</taxon>
        <taxon>Alphaproteobacteria</taxon>
        <taxon>Rhodospirillales</taxon>
        <taxon>Azospirillaceae</taxon>
        <taxon>Azospirillum</taxon>
    </lineage>
</organism>
<protein>
    <submittedName>
        <fullName evidence="6">ABC transporter ATP-binding protein</fullName>
    </submittedName>
</protein>
<dbReference type="Gene3D" id="3.40.50.300">
    <property type="entry name" value="P-loop containing nucleotide triphosphate hydrolases"/>
    <property type="match status" value="1"/>
</dbReference>
<evidence type="ECO:0000256" key="4">
    <source>
        <dbReference type="ARBA" id="ARBA00022840"/>
    </source>
</evidence>
<dbReference type="PANTHER" id="PTHR42788">
    <property type="entry name" value="TAURINE IMPORT ATP-BINDING PROTEIN-RELATED"/>
    <property type="match status" value="1"/>
</dbReference>